<keyword evidence="6 8" id="KW-1133">Transmembrane helix</keyword>
<keyword evidence="7 8" id="KW-0472">Membrane</keyword>
<dbReference type="PANTHER" id="PTHR34975:SF2">
    <property type="entry name" value="SPORE GERMINATION PROTEIN A2"/>
    <property type="match status" value="1"/>
</dbReference>
<dbReference type="GO" id="GO:0016020">
    <property type="term" value="C:membrane"/>
    <property type="evidence" value="ECO:0007669"/>
    <property type="project" value="UniProtKB-SubCell"/>
</dbReference>
<evidence type="ECO:0000256" key="6">
    <source>
        <dbReference type="ARBA" id="ARBA00022989"/>
    </source>
</evidence>
<feature type="transmembrane region" description="Helical" evidence="8">
    <location>
        <begin position="79"/>
        <end position="104"/>
    </location>
</feature>
<comment type="subcellular location">
    <subcellularLocation>
        <location evidence="1">Membrane</location>
        <topology evidence="1">Multi-pass membrane protein</topology>
    </subcellularLocation>
</comment>
<dbReference type="RefSeq" id="WP_072875032.1">
    <property type="nucleotide sequence ID" value="NZ_FRAF01000026.1"/>
</dbReference>
<evidence type="ECO:0000313" key="10">
    <source>
        <dbReference type="Proteomes" id="UP000184016"/>
    </source>
</evidence>
<feature type="transmembrane region" description="Helical" evidence="8">
    <location>
        <begin position="7"/>
        <end position="25"/>
    </location>
</feature>
<evidence type="ECO:0000256" key="3">
    <source>
        <dbReference type="ARBA" id="ARBA00022448"/>
    </source>
</evidence>
<feature type="transmembrane region" description="Helical" evidence="8">
    <location>
        <begin position="260"/>
        <end position="280"/>
    </location>
</feature>
<evidence type="ECO:0000256" key="4">
    <source>
        <dbReference type="ARBA" id="ARBA00022544"/>
    </source>
</evidence>
<keyword evidence="3" id="KW-0813">Transport</keyword>
<organism evidence="9 10">
    <name type="scientific">Alicyclobacillus tolerans</name>
    <dbReference type="NCBI Taxonomy" id="90970"/>
    <lineage>
        <taxon>Bacteria</taxon>
        <taxon>Bacillati</taxon>
        <taxon>Bacillota</taxon>
        <taxon>Bacilli</taxon>
        <taxon>Bacillales</taxon>
        <taxon>Alicyclobacillaceae</taxon>
        <taxon>Alicyclobacillus</taxon>
    </lineage>
</organism>
<proteinExistence type="inferred from homology"/>
<dbReference type="Pfam" id="PF03845">
    <property type="entry name" value="Spore_permease"/>
    <property type="match status" value="1"/>
</dbReference>
<evidence type="ECO:0000256" key="7">
    <source>
        <dbReference type="ARBA" id="ARBA00023136"/>
    </source>
</evidence>
<feature type="transmembrane region" description="Helical" evidence="8">
    <location>
        <begin position="141"/>
        <end position="165"/>
    </location>
</feature>
<sequence length="374" mass="41548">MLKLTHIQAICLLSTSFLPLLFWVFPRYAVSFSGIDGQWAILGVCLFGILSAVLHGWINKTFYPISGGQIGEMIFGKWLGRFFTLSYIPGYILFVSLSLFSFSLILKSILPNTPRFVIVSSMGIVAMIGALYGLETLASSASLIFPIILGILCFSCINSLIHAHWTGIFYHPVNLQQSLFGAEHLFPIFLGFSLYLILNPYVIQHRRESFSIPLFSMAFATGTLILIYVTSVVVIGYSGIQSLTHPTEFVLQLAQLQGLLVERFGIVFVSLVTLFEVVFFSNHLWGLSETIMKSLNLSVHIRAWLVVGVTVAVISVFQVVPNQQAWDNLVNRVLFPLSWFYLIGQPILILSTYHLRKALGKGLILTPSSSGDVG</sequence>
<keyword evidence="10" id="KW-1185">Reference proteome</keyword>
<feature type="transmembrane region" description="Helical" evidence="8">
    <location>
        <begin position="214"/>
        <end position="240"/>
    </location>
</feature>
<gene>
    <name evidence="9" type="ORF">SAMN05443507_12619</name>
</gene>
<dbReference type="GO" id="GO:0009847">
    <property type="term" value="P:spore germination"/>
    <property type="evidence" value="ECO:0007669"/>
    <property type="project" value="InterPro"/>
</dbReference>
<keyword evidence="5 8" id="KW-0812">Transmembrane</keyword>
<feature type="transmembrane region" description="Helical" evidence="8">
    <location>
        <begin position="37"/>
        <end position="58"/>
    </location>
</feature>
<evidence type="ECO:0000256" key="5">
    <source>
        <dbReference type="ARBA" id="ARBA00022692"/>
    </source>
</evidence>
<keyword evidence="4" id="KW-0309">Germination</keyword>
<evidence type="ECO:0000256" key="2">
    <source>
        <dbReference type="ARBA" id="ARBA00007998"/>
    </source>
</evidence>
<feature type="transmembrane region" description="Helical" evidence="8">
    <location>
        <begin position="185"/>
        <end position="202"/>
    </location>
</feature>
<feature type="transmembrane region" description="Helical" evidence="8">
    <location>
        <begin position="301"/>
        <end position="321"/>
    </location>
</feature>
<name>A0A1M6W7U2_9BACL</name>
<evidence type="ECO:0000313" key="9">
    <source>
        <dbReference type="EMBL" id="SHK89890.1"/>
    </source>
</evidence>
<reference evidence="10" key="1">
    <citation type="submission" date="2016-11" db="EMBL/GenBank/DDBJ databases">
        <authorList>
            <person name="Varghese N."/>
            <person name="Submissions S."/>
        </authorList>
    </citation>
    <scope>NUCLEOTIDE SEQUENCE [LARGE SCALE GENOMIC DNA]</scope>
    <source>
        <strain evidence="10">USBA-503</strain>
    </source>
</reference>
<feature type="transmembrane region" description="Helical" evidence="8">
    <location>
        <begin position="116"/>
        <end position="134"/>
    </location>
</feature>
<protein>
    <submittedName>
        <fullName evidence="9">Spore germination protein</fullName>
    </submittedName>
</protein>
<dbReference type="STRING" id="1830138.SAMN05443507_12619"/>
<dbReference type="EMBL" id="FRAF01000026">
    <property type="protein sequence ID" value="SHK89890.1"/>
    <property type="molecule type" value="Genomic_DNA"/>
</dbReference>
<dbReference type="InterPro" id="IPR004761">
    <property type="entry name" value="Spore_GerAB"/>
</dbReference>
<comment type="similarity">
    <text evidence="2">Belongs to the amino acid-polyamine-organocation (APC) superfamily. Spore germination protein (SGP) (TC 2.A.3.9) family.</text>
</comment>
<dbReference type="AlphaFoldDB" id="A0A1M6W7U2"/>
<accession>A0A1M6W7U2</accession>
<dbReference type="Proteomes" id="UP000184016">
    <property type="component" value="Unassembled WGS sequence"/>
</dbReference>
<evidence type="ECO:0000256" key="1">
    <source>
        <dbReference type="ARBA" id="ARBA00004141"/>
    </source>
</evidence>
<feature type="transmembrane region" description="Helical" evidence="8">
    <location>
        <begin position="333"/>
        <end position="355"/>
    </location>
</feature>
<evidence type="ECO:0000256" key="8">
    <source>
        <dbReference type="SAM" id="Phobius"/>
    </source>
</evidence>
<dbReference type="PANTHER" id="PTHR34975">
    <property type="entry name" value="SPORE GERMINATION PROTEIN A2"/>
    <property type="match status" value="1"/>
</dbReference>
<dbReference type="OrthoDB" id="2078716at2"/>